<evidence type="ECO:0000313" key="2">
    <source>
        <dbReference type="Proteomes" id="UP001595892"/>
    </source>
</evidence>
<gene>
    <name evidence="1" type="ORF">ACFO3Q_02990</name>
</gene>
<comment type="caution">
    <text evidence="1">The sequence shown here is derived from an EMBL/GenBank/DDBJ whole genome shotgun (WGS) entry which is preliminary data.</text>
</comment>
<name>A0ABV9NI38_9GAMM</name>
<dbReference type="RefSeq" id="WP_377003138.1">
    <property type="nucleotide sequence ID" value="NZ_JBHSGG010000003.1"/>
</dbReference>
<proteinExistence type="predicted"/>
<protein>
    <recommendedName>
        <fullName evidence="3">HNH endonuclease</fullName>
    </recommendedName>
</protein>
<organism evidence="1 2">
    <name type="scientific">Coralloluteibacterium thermophilum</name>
    <dbReference type="NCBI Taxonomy" id="2707049"/>
    <lineage>
        <taxon>Bacteria</taxon>
        <taxon>Pseudomonadati</taxon>
        <taxon>Pseudomonadota</taxon>
        <taxon>Gammaproteobacteria</taxon>
        <taxon>Lysobacterales</taxon>
        <taxon>Lysobacteraceae</taxon>
        <taxon>Coralloluteibacterium</taxon>
    </lineage>
</organism>
<dbReference type="EMBL" id="JBHSGG010000003">
    <property type="protein sequence ID" value="MFC4727134.1"/>
    <property type="molecule type" value="Genomic_DNA"/>
</dbReference>
<dbReference type="Proteomes" id="UP001595892">
    <property type="component" value="Unassembled WGS sequence"/>
</dbReference>
<keyword evidence="2" id="KW-1185">Reference proteome</keyword>
<accession>A0ABV9NI38</accession>
<evidence type="ECO:0008006" key="3">
    <source>
        <dbReference type="Google" id="ProtNLM"/>
    </source>
</evidence>
<reference evidence="2" key="1">
    <citation type="journal article" date="2019" name="Int. J. Syst. Evol. Microbiol.">
        <title>The Global Catalogue of Microorganisms (GCM) 10K type strain sequencing project: providing services to taxonomists for standard genome sequencing and annotation.</title>
        <authorList>
            <consortium name="The Broad Institute Genomics Platform"/>
            <consortium name="The Broad Institute Genome Sequencing Center for Infectious Disease"/>
            <person name="Wu L."/>
            <person name="Ma J."/>
        </authorList>
    </citation>
    <scope>NUCLEOTIDE SEQUENCE [LARGE SCALE GENOMIC DNA]</scope>
    <source>
        <strain evidence="2">CGMCC 1.13574</strain>
    </source>
</reference>
<sequence length="115" mass="12758">MRTKNAARIDAQERAHLAAVKSVPCVICDAPAPSSAHHIRQGDHYTTVALCADCHQGSVNGWHGQKVMWRLRKFDEIDALNETLRRVLNLRANAYAAAPAAMPWLTTCEEESHVD</sequence>
<dbReference type="Gene3D" id="3.30.40.190">
    <property type="match status" value="1"/>
</dbReference>
<evidence type="ECO:0000313" key="1">
    <source>
        <dbReference type="EMBL" id="MFC4727134.1"/>
    </source>
</evidence>